<keyword evidence="3" id="KW-1185">Reference proteome</keyword>
<dbReference type="InterPro" id="IPR041698">
    <property type="entry name" value="Methyltransf_25"/>
</dbReference>
<organism evidence="2 3">
    <name type="scientific">Okeania hirsuta</name>
    <dbReference type="NCBI Taxonomy" id="1458930"/>
    <lineage>
        <taxon>Bacteria</taxon>
        <taxon>Bacillati</taxon>
        <taxon>Cyanobacteriota</taxon>
        <taxon>Cyanophyceae</taxon>
        <taxon>Oscillatoriophycideae</taxon>
        <taxon>Oscillatoriales</taxon>
        <taxon>Microcoleaceae</taxon>
        <taxon>Okeania</taxon>
    </lineage>
</organism>
<accession>A0A3N6PMV1</accession>
<dbReference type="Proteomes" id="UP000269154">
    <property type="component" value="Unassembled WGS sequence"/>
</dbReference>
<feature type="domain" description="Methyltransferase" evidence="1">
    <location>
        <begin position="192"/>
        <end position="289"/>
    </location>
</feature>
<evidence type="ECO:0000313" key="3">
    <source>
        <dbReference type="Proteomes" id="UP000269154"/>
    </source>
</evidence>
<reference evidence="2 3" key="1">
    <citation type="journal article" date="2018" name="ACS Chem. Biol.">
        <title>Ketoreductase domain dysfunction expands chemodiversity: malyngamide biosynthesis in the cyanobacterium Okeania hirsuta.</title>
        <authorList>
            <person name="Moss N.A."/>
            <person name="Leao T."/>
            <person name="Rankin M."/>
            <person name="McCullough T.M."/>
            <person name="Qu P."/>
            <person name="Korobeynikov A."/>
            <person name="Smith J.L."/>
            <person name="Gerwick L."/>
            <person name="Gerwick W.H."/>
        </authorList>
    </citation>
    <scope>NUCLEOTIDE SEQUENCE [LARGE SCALE GENOMIC DNA]</scope>
    <source>
        <strain evidence="2 3">PAB10Feb10-1</strain>
    </source>
</reference>
<dbReference type="GO" id="GO:0032259">
    <property type="term" value="P:methylation"/>
    <property type="evidence" value="ECO:0007669"/>
    <property type="project" value="UniProtKB-KW"/>
</dbReference>
<dbReference type="InterPro" id="IPR029063">
    <property type="entry name" value="SAM-dependent_MTases_sf"/>
</dbReference>
<dbReference type="AlphaFoldDB" id="A0A3N6PMV1"/>
<keyword evidence="2" id="KW-0489">Methyltransferase</keyword>
<evidence type="ECO:0000259" key="1">
    <source>
        <dbReference type="Pfam" id="PF13649"/>
    </source>
</evidence>
<name>A0A3N6PMV1_9CYAN</name>
<sequence>MSDTITKFTYQTFQQSKIYFALAHKQISTRLRNFVYPTLEFKTQPLSSAILQKMQKRIDKIMERDLADGENGIYPVNIIFDNPWSDFFSYYPNIWLDMPTVWNRIQKKKYQEFSPQINTQDYPKYYLQNFHYQTDGYLSDTSANLYDLQVEILFNGTADAMRRRILAPLKMGLEKLFLGQKLEANAPQKLRVLDIACGTGRTLKFIRATLPKAALYGVDLSSAYLKKAHQLLSEGLGELPQLLQGNAEDLPLRDNFFQATTCVFIFHELPPIVRQKVIEEAFRVTQPGGVFVICDSIQVSDEPDFAPMLKNFPAMFHEPYYQSYITDNLEERLEKAGFINIATEVHLFSKYWVGYKPVEEVVSSR</sequence>
<keyword evidence="2" id="KW-0808">Transferase</keyword>
<dbReference type="Gene3D" id="3.40.50.150">
    <property type="entry name" value="Vaccinia Virus protein VP39"/>
    <property type="match status" value="1"/>
</dbReference>
<evidence type="ECO:0000313" key="2">
    <source>
        <dbReference type="EMBL" id="RQH31819.1"/>
    </source>
</evidence>
<dbReference type="PANTHER" id="PTHR43591">
    <property type="entry name" value="METHYLTRANSFERASE"/>
    <property type="match status" value="1"/>
</dbReference>
<protein>
    <submittedName>
        <fullName evidence="2">Methyltransferase domain-containing protein</fullName>
    </submittedName>
</protein>
<gene>
    <name evidence="2" type="ORF">D5R40_23035</name>
</gene>
<dbReference type="CDD" id="cd02440">
    <property type="entry name" value="AdoMet_MTases"/>
    <property type="match status" value="1"/>
</dbReference>
<dbReference type="GO" id="GO:0008168">
    <property type="term" value="F:methyltransferase activity"/>
    <property type="evidence" value="ECO:0007669"/>
    <property type="project" value="UniProtKB-KW"/>
</dbReference>
<dbReference type="SUPFAM" id="SSF53335">
    <property type="entry name" value="S-adenosyl-L-methionine-dependent methyltransferases"/>
    <property type="match status" value="1"/>
</dbReference>
<dbReference type="EMBL" id="RCBY01000164">
    <property type="protein sequence ID" value="RQH31819.1"/>
    <property type="molecule type" value="Genomic_DNA"/>
</dbReference>
<dbReference type="Pfam" id="PF13649">
    <property type="entry name" value="Methyltransf_25"/>
    <property type="match status" value="1"/>
</dbReference>
<dbReference type="OrthoDB" id="9765084at2"/>
<comment type="caution">
    <text evidence="2">The sequence shown here is derived from an EMBL/GenBank/DDBJ whole genome shotgun (WGS) entry which is preliminary data.</text>
</comment>
<proteinExistence type="predicted"/>
<dbReference type="PANTHER" id="PTHR43591:SF110">
    <property type="entry name" value="RHODANESE DOMAIN-CONTAINING PROTEIN"/>
    <property type="match status" value="1"/>
</dbReference>
<dbReference type="RefSeq" id="WP_124155251.1">
    <property type="nucleotide sequence ID" value="NZ_CAWOLW010000073.1"/>
</dbReference>